<protein>
    <submittedName>
        <fullName evidence="1">Uncharacterized protein</fullName>
    </submittedName>
</protein>
<sequence length="53" mass="5307">MPLVVAVTEPSGTLLPELVQWLPASALGEPLGNVGPVALGQTCAIVTALINGQ</sequence>
<reference evidence="2" key="1">
    <citation type="journal article" date="2019" name="Int. J. Syst. Evol. Microbiol.">
        <title>The Global Catalogue of Microorganisms (GCM) 10K type strain sequencing project: providing services to taxonomists for standard genome sequencing and annotation.</title>
        <authorList>
            <consortium name="The Broad Institute Genomics Platform"/>
            <consortium name="The Broad Institute Genome Sequencing Center for Infectious Disease"/>
            <person name="Wu L."/>
            <person name="Ma J."/>
        </authorList>
    </citation>
    <scope>NUCLEOTIDE SEQUENCE [LARGE SCALE GENOMIC DNA]</scope>
    <source>
        <strain evidence="2">2902at01</strain>
    </source>
</reference>
<accession>A0ABV8KNV7</accession>
<dbReference type="Proteomes" id="UP001595868">
    <property type="component" value="Unassembled WGS sequence"/>
</dbReference>
<gene>
    <name evidence="1" type="ORF">ACFOX0_15255</name>
</gene>
<dbReference type="EMBL" id="JBHSBN010000009">
    <property type="protein sequence ID" value="MFC4107276.1"/>
    <property type="molecule type" value="Genomic_DNA"/>
</dbReference>
<proteinExistence type="predicted"/>
<keyword evidence="2" id="KW-1185">Reference proteome</keyword>
<name>A0ABV8KNV7_9ACTN</name>
<evidence type="ECO:0000313" key="1">
    <source>
        <dbReference type="EMBL" id="MFC4107276.1"/>
    </source>
</evidence>
<evidence type="ECO:0000313" key="2">
    <source>
        <dbReference type="Proteomes" id="UP001595868"/>
    </source>
</evidence>
<dbReference type="RefSeq" id="WP_377546014.1">
    <property type="nucleotide sequence ID" value="NZ_JBHSBN010000009.1"/>
</dbReference>
<comment type="caution">
    <text evidence="1">The sequence shown here is derived from an EMBL/GenBank/DDBJ whole genome shotgun (WGS) entry which is preliminary data.</text>
</comment>
<organism evidence="1 2">
    <name type="scientific">Micromonospora zhanjiangensis</name>
    <dbReference type="NCBI Taxonomy" id="1522057"/>
    <lineage>
        <taxon>Bacteria</taxon>
        <taxon>Bacillati</taxon>
        <taxon>Actinomycetota</taxon>
        <taxon>Actinomycetes</taxon>
        <taxon>Micromonosporales</taxon>
        <taxon>Micromonosporaceae</taxon>
        <taxon>Micromonospora</taxon>
    </lineage>
</organism>